<organism evidence="2 3">
    <name type="scientific">Desmophyllum pertusum</name>
    <dbReference type="NCBI Taxonomy" id="174260"/>
    <lineage>
        <taxon>Eukaryota</taxon>
        <taxon>Metazoa</taxon>
        <taxon>Cnidaria</taxon>
        <taxon>Anthozoa</taxon>
        <taxon>Hexacorallia</taxon>
        <taxon>Scleractinia</taxon>
        <taxon>Caryophylliina</taxon>
        <taxon>Caryophylliidae</taxon>
        <taxon>Desmophyllum</taxon>
    </lineage>
</organism>
<evidence type="ECO:0000313" key="3">
    <source>
        <dbReference type="Proteomes" id="UP001163046"/>
    </source>
</evidence>
<name>A0A9X0A4Q3_9CNID</name>
<dbReference type="EMBL" id="MU825398">
    <property type="protein sequence ID" value="KAJ7393367.1"/>
    <property type="molecule type" value="Genomic_DNA"/>
</dbReference>
<feature type="region of interest" description="Disordered" evidence="1">
    <location>
        <begin position="298"/>
        <end position="322"/>
    </location>
</feature>
<evidence type="ECO:0000313" key="2">
    <source>
        <dbReference type="EMBL" id="KAJ7393367.1"/>
    </source>
</evidence>
<dbReference type="Proteomes" id="UP001163046">
    <property type="component" value="Unassembled WGS sequence"/>
</dbReference>
<reference evidence="2" key="1">
    <citation type="submission" date="2023-01" db="EMBL/GenBank/DDBJ databases">
        <title>Genome assembly of the deep-sea coral Lophelia pertusa.</title>
        <authorList>
            <person name="Herrera S."/>
            <person name="Cordes E."/>
        </authorList>
    </citation>
    <scope>NUCLEOTIDE SEQUENCE</scope>
    <source>
        <strain evidence="2">USNM1676648</strain>
        <tissue evidence="2">Polyp</tissue>
    </source>
</reference>
<dbReference type="AlphaFoldDB" id="A0A9X0A4Q3"/>
<protein>
    <submittedName>
        <fullName evidence="2">Uncharacterized protein</fullName>
    </submittedName>
</protein>
<feature type="compositionally biased region" description="Basic and acidic residues" evidence="1">
    <location>
        <begin position="373"/>
        <end position="390"/>
    </location>
</feature>
<feature type="region of interest" description="Disordered" evidence="1">
    <location>
        <begin position="369"/>
        <end position="390"/>
    </location>
</feature>
<comment type="caution">
    <text evidence="2">The sequence shown here is derived from an EMBL/GenBank/DDBJ whole genome shotgun (WGS) entry which is preliminary data.</text>
</comment>
<keyword evidence="3" id="KW-1185">Reference proteome</keyword>
<sequence length="415" mass="46601">MSHLEEDEYDSCHTNDNLTDSSQSSLQTILVTFRIEKPSDIKHIKRVRFNSLVEVKLIPRRKKEKKRKNKLETEDENVEDATEKTNDEIEADNCGKELEIKGDASICEQWVATATRNVSEIRIVDSCSVKTPQKSDAKVEKASNKPPWNSVMNLKTETSVMTKSLINNPVNENGDSARVYAGVVRSRTTFRESYTTNKITLGGDYIGNAIRLSPTTFPISPPIQFSEFPARNAKRHNLQELGSKAVWRLEKQAVKFCQEAEALITQVTEKNVHIQSKLKEQSDALLLVGSHRHTFPNEYTSFRKPSSMPDLTTPPKPVSQDAFGAKPVTRFPYIKHKKRQSIMGLSTRSSSELCLPQLLLFDGNGARSPLAKADGKGENADSKESKFEQVKPEQGVNGKLFIQYSYGAVKRLGLK</sequence>
<dbReference type="OrthoDB" id="5984510at2759"/>
<accession>A0A9X0A4Q3</accession>
<feature type="region of interest" description="Disordered" evidence="1">
    <location>
        <begin position="63"/>
        <end position="86"/>
    </location>
</feature>
<gene>
    <name evidence="2" type="ORF">OS493_006338</name>
</gene>
<proteinExistence type="predicted"/>
<evidence type="ECO:0000256" key="1">
    <source>
        <dbReference type="SAM" id="MobiDB-lite"/>
    </source>
</evidence>